<keyword evidence="1 5" id="KW-0805">Transcription regulation</keyword>
<dbReference type="PANTHER" id="PTHR30603:SF47">
    <property type="entry name" value="RNA POLYMERASE SIGMA FACTOR SIGD, CHLOROPLASTIC"/>
    <property type="match status" value="1"/>
</dbReference>
<gene>
    <name evidence="8" type="ORF">EQM13_10145</name>
</gene>
<dbReference type="CDD" id="cd06171">
    <property type="entry name" value="Sigma70_r4"/>
    <property type="match status" value="1"/>
</dbReference>
<keyword evidence="3 5" id="KW-0238">DNA-binding</keyword>
<dbReference type="InterPro" id="IPR036388">
    <property type="entry name" value="WH-like_DNA-bd_sf"/>
</dbReference>
<organism evidence="8 9">
    <name type="scientific">Acidilutibacter cellobiosedens</name>
    <dbReference type="NCBI Taxonomy" id="2507161"/>
    <lineage>
        <taxon>Bacteria</taxon>
        <taxon>Bacillati</taxon>
        <taxon>Bacillota</taxon>
        <taxon>Tissierellia</taxon>
        <taxon>Tissierellales</taxon>
        <taxon>Acidilutibacteraceae</taxon>
        <taxon>Acidilutibacter</taxon>
    </lineage>
</organism>
<dbReference type="GO" id="GO:0003677">
    <property type="term" value="F:DNA binding"/>
    <property type="evidence" value="ECO:0007669"/>
    <property type="project" value="UniProtKB-KW"/>
</dbReference>
<dbReference type="KEGG" id="spoa:EQM13_10145"/>
<dbReference type="InterPro" id="IPR007627">
    <property type="entry name" value="RNA_pol_sigma70_r2"/>
</dbReference>
<evidence type="ECO:0000313" key="9">
    <source>
        <dbReference type="Proteomes" id="UP000287969"/>
    </source>
</evidence>
<dbReference type="Gene3D" id="1.10.10.10">
    <property type="entry name" value="Winged helix-like DNA-binding domain superfamily/Winged helix DNA-binding domain"/>
    <property type="match status" value="1"/>
</dbReference>
<evidence type="ECO:0000313" key="8">
    <source>
        <dbReference type="EMBL" id="QAT61929.1"/>
    </source>
</evidence>
<dbReference type="GO" id="GO:0006352">
    <property type="term" value="P:DNA-templated transcription initiation"/>
    <property type="evidence" value="ECO:0007669"/>
    <property type="project" value="InterPro"/>
</dbReference>
<evidence type="ECO:0000256" key="5">
    <source>
        <dbReference type="RuleBase" id="RU362124"/>
    </source>
</evidence>
<dbReference type="PANTHER" id="PTHR30603">
    <property type="entry name" value="RNA POLYMERASE SIGMA FACTOR RPO"/>
    <property type="match status" value="1"/>
</dbReference>
<dbReference type="SUPFAM" id="SSF88946">
    <property type="entry name" value="Sigma2 domain of RNA polymerase sigma factors"/>
    <property type="match status" value="1"/>
</dbReference>
<dbReference type="NCBIfam" id="TIGR02937">
    <property type="entry name" value="sigma70-ECF"/>
    <property type="match status" value="1"/>
</dbReference>
<reference evidence="9" key="1">
    <citation type="submission" date="2019-01" db="EMBL/GenBank/DDBJ databases">
        <title>Draft genomes of a novel of Sporanaerobacter strains.</title>
        <authorList>
            <person name="Ma S."/>
        </authorList>
    </citation>
    <scope>NUCLEOTIDE SEQUENCE [LARGE SCALE GENOMIC DNA]</scope>
    <source>
        <strain evidence="9">NJN-17</strain>
    </source>
</reference>
<dbReference type="PROSITE" id="PS00715">
    <property type="entry name" value="SIGMA70_1"/>
    <property type="match status" value="1"/>
</dbReference>
<evidence type="ECO:0000256" key="2">
    <source>
        <dbReference type="ARBA" id="ARBA00023082"/>
    </source>
</evidence>
<dbReference type="InterPro" id="IPR007630">
    <property type="entry name" value="RNA_pol_sigma70_r4"/>
</dbReference>
<dbReference type="GO" id="GO:0016987">
    <property type="term" value="F:sigma factor activity"/>
    <property type="evidence" value="ECO:0007669"/>
    <property type="project" value="UniProtKB-KW"/>
</dbReference>
<dbReference type="AlphaFoldDB" id="A0A410QDC3"/>
<evidence type="ECO:0000256" key="1">
    <source>
        <dbReference type="ARBA" id="ARBA00023015"/>
    </source>
</evidence>
<dbReference type="InterPro" id="IPR000943">
    <property type="entry name" value="RNA_pol_sigma70"/>
</dbReference>
<keyword evidence="2 5" id="KW-0731">Sigma factor</keyword>
<comment type="function">
    <text evidence="5">Sigma factors are initiation factors that promote the attachment of RNA polymerase to specific initiation sites and are then released.</text>
</comment>
<dbReference type="PRINTS" id="PR00046">
    <property type="entry name" value="SIGMA70FCT"/>
</dbReference>
<comment type="similarity">
    <text evidence="5">Belongs to the sigma-70 factor family.</text>
</comment>
<evidence type="ECO:0000259" key="7">
    <source>
        <dbReference type="PROSITE" id="PS00716"/>
    </source>
</evidence>
<keyword evidence="9" id="KW-1185">Reference proteome</keyword>
<dbReference type="Pfam" id="PF04545">
    <property type="entry name" value="Sigma70_r4"/>
    <property type="match status" value="1"/>
</dbReference>
<dbReference type="InterPro" id="IPR013324">
    <property type="entry name" value="RNA_pol_sigma_r3/r4-like"/>
</dbReference>
<name>A0A410QDC3_9FIRM</name>
<dbReference type="Proteomes" id="UP000287969">
    <property type="component" value="Chromosome"/>
</dbReference>
<feature type="domain" description="RNA polymerase sigma-70" evidence="6">
    <location>
        <begin position="109"/>
        <end position="122"/>
    </location>
</feature>
<dbReference type="EMBL" id="CP035282">
    <property type="protein sequence ID" value="QAT61929.1"/>
    <property type="molecule type" value="Genomic_DNA"/>
</dbReference>
<dbReference type="InterPro" id="IPR050239">
    <property type="entry name" value="Sigma-70_RNA_pol_init_factors"/>
</dbReference>
<proteinExistence type="inferred from homology"/>
<evidence type="ECO:0000256" key="3">
    <source>
        <dbReference type="ARBA" id="ARBA00023125"/>
    </source>
</evidence>
<dbReference type="PROSITE" id="PS00716">
    <property type="entry name" value="SIGMA70_2"/>
    <property type="match status" value="1"/>
</dbReference>
<dbReference type="Gene3D" id="1.20.120.1810">
    <property type="match status" value="1"/>
</dbReference>
<dbReference type="SUPFAM" id="SSF88659">
    <property type="entry name" value="Sigma3 and sigma4 domains of RNA polymerase sigma factors"/>
    <property type="match status" value="1"/>
</dbReference>
<sequence length="317" mass="37848">MKTLNRIYEYPNVVSPSLAYKQKGGYKDFVMVNYDRLYGDVLKDTPELESFIKEVMRIVPLQPKEFDFLMEQSKNGNKYATERIFLCCLKRVIYISWNEHRKGSSELEDIIQIGSMGLYKAIKKYDFSRSLRFNSYVSLWIFKYINVHESFVRLPIHLPSRFRNLVNQALRYIDIHPYYSLPFEDNYDLVKEVAAKLDIGYEKTLLVLRYCNPPIHFEDIQENLKAVSEDEAYREVYRQLEVEELKKIFKKMFEDVLNRRESKVIRLRFGFDMDKGMTLQDVGDILGVTKERIRQIEKKAIKKLRKAAKKFKLELYE</sequence>
<accession>A0A410QDC3</accession>
<protein>
    <recommendedName>
        <fullName evidence="5">RNA polymerase sigma factor</fullName>
    </recommendedName>
</protein>
<dbReference type="InterPro" id="IPR014284">
    <property type="entry name" value="RNA_pol_sigma-70_dom"/>
</dbReference>
<evidence type="ECO:0000256" key="4">
    <source>
        <dbReference type="ARBA" id="ARBA00023163"/>
    </source>
</evidence>
<dbReference type="Pfam" id="PF04542">
    <property type="entry name" value="Sigma70_r2"/>
    <property type="match status" value="1"/>
</dbReference>
<dbReference type="InterPro" id="IPR013325">
    <property type="entry name" value="RNA_pol_sigma_r2"/>
</dbReference>
<feature type="domain" description="RNA polymerase sigma-70" evidence="7">
    <location>
        <begin position="278"/>
        <end position="304"/>
    </location>
</feature>
<evidence type="ECO:0000259" key="6">
    <source>
        <dbReference type="PROSITE" id="PS00715"/>
    </source>
</evidence>
<dbReference type="RefSeq" id="WP_128752592.1">
    <property type="nucleotide sequence ID" value="NZ_CP035282.1"/>
</dbReference>
<dbReference type="OrthoDB" id="2080719at2"/>
<keyword evidence="4 5" id="KW-0804">Transcription</keyword>